<gene>
    <name evidence="1" type="ORF">STAS_33777</name>
</gene>
<reference evidence="2" key="1">
    <citation type="journal article" date="2019" name="Curr. Biol.">
        <title>Genome Sequence of Striga asiatica Provides Insight into the Evolution of Plant Parasitism.</title>
        <authorList>
            <person name="Yoshida S."/>
            <person name="Kim S."/>
            <person name="Wafula E.K."/>
            <person name="Tanskanen J."/>
            <person name="Kim Y.M."/>
            <person name="Honaas L."/>
            <person name="Yang Z."/>
            <person name="Spallek T."/>
            <person name="Conn C.E."/>
            <person name="Ichihashi Y."/>
            <person name="Cheong K."/>
            <person name="Cui S."/>
            <person name="Der J.P."/>
            <person name="Gundlach H."/>
            <person name="Jiao Y."/>
            <person name="Hori C."/>
            <person name="Ishida J.K."/>
            <person name="Kasahara H."/>
            <person name="Kiba T."/>
            <person name="Kim M.S."/>
            <person name="Koo N."/>
            <person name="Laohavisit A."/>
            <person name="Lee Y.H."/>
            <person name="Lumba S."/>
            <person name="McCourt P."/>
            <person name="Mortimer J.C."/>
            <person name="Mutuku J.M."/>
            <person name="Nomura T."/>
            <person name="Sasaki-Sekimoto Y."/>
            <person name="Seto Y."/>
            <person name="Wang Y."/>
            <person name="Wakatake T."/>
            <person name="Sakakibara H."/>
            <person name="Demura T."/>
            <person name="Yamaguchi S."/>
            <person name="Yoneyama K."/>
            <person name="Manabe R.I."/>
            <person name="Nelson D.C."/>
            <person name="Schulman A.H."/>
            <person name="Timko M.P."/>
            <person name="dePamphilis C.W."/>
            <person name="Choi D."/>
            <person name="Shirasu K."/>
        </authorList>
    </citation>
    <scope>NUCLEOTIDE SEQUENCE [LARGE SCALE GENOMIC DNA]</scope>
    <source>
        <strain evidence="2">cv. UVA1</strain>
    </source>
</reference>
<dbReference type="EMBL" id="BKCP01012403">
    <property type="protein sequence ID" value="GER56070.1"/>
    <property type="molecule type" value="Genomic_DNA"/>
</dbReference>
<accession>A0A5A7RFV4</accession>
<comment type="caution">
    <text evidence="1">The sequence shown here is derived from an EMBL/GenBank/DDBJ whole genome shotgun (WGS) entry which is preliminary data.</text>
</comment>
<dbReference type="Proteomes" id="UP000325081">
    <property type="component" value="Unassembled WGS sequence"/>
</dbReference>
<sequence>KYREIVLSVGGDLLAKKQYRQKVIKRWRLKKMKRDYPINHGNYVDIQTNVVLRDVNVSNLAASKQEGKKKAIERWRLKKDRSKSLQTSPVISRDASMVRQHCTLEPIHAVERTGLYDSFAESSNAANLRKRVNETLNDMQRGRLNSKKSKKDHLKNGRHRLTAIPLTPLVLKNVSDCPHCFAKKFEYETYSLCCLDGDTGSVSSIN</sequence>
<evidence type="ECO:0000313" key="2">
    <source>
        <dbReference type="Proteomes" id="UP000325081"/>
    </source>
</evidence>
<name>A0A5A7RFV4_STRAF</name>
<protein>
    <submittedName>
        <fullName evidence="1">Abscisic acid-responsive</fullName>
    </submittedName>
</protein>
<organism evidence="1 2">
    <name type="scientific">Striga asiatica</name>
    <name type="common">Asiatic witchweed</name>
    <name type="synonym">Buchnera asiatica</name>
    <dbReference type="NCBI Taxonomy" id="4170"/>
    <lineage>
        <taxon>Eukaryota</taxon>
        <taxon>Viridiplantae</taxon>
        <taxon>Streptophyta</taxon>
        <taxon>Embryophyta</taxon>
        <taxon>Tracheophyta</taxon>
        <taxon>Spermatophyta</taxon>
        <taxon>Magnoliopsida</taxon>
        <taxon>eudicotyledons</taxon>
        <taxon>Gunneridae</taxon>
        <taxon>Pentapetalae</taxon>
        <taxon>asterids</taxon>
        <taxon>lamiids</taxon>
        <taxon>Lamiales</taxon>
        <taxon>Orobanchaceae</taxon>
        <taxon>Buchnereae</taxon>
        <taxon>Striga</taxon>
    </lineage>
</organism>
<feature type="non-terminal residue" evidence="1">
    <location>
        <position position="1"/>
    </location>
</feature>
<proteinExistence type="predicted"/>
<keyword evidence="2" id="KW-1185">Reference proteome</keyword>
<evidence type="ECO:0000313" key="1">
    <source>
        <dbReference type="EMBL" id="GER56070.1"/>
    </source>
</evidence>
<dbReference type="AlphaFoldDB" id="A0A5A7RFV4"/>